<dbReference type="InterPro" id="IPR036705">
    <property type="entry name" value="Ribosyl_crysJ1_sf"/>
</dbReference>
<name>A0ABS0J3G2_9BACT</name>
<accession>A0ABS0J3G2</accession>
<dbReference type="EMBL" id="VRYY01000202">
    <property type="protein sequence ID" value="MBG3876986.1"/>
    <property type="molecule type" value="Genomic_DNA"/>
</dbReference>
<evidence type="ECO:0000313" key="1">
    <source>
        <dbReference type="EMBL" id="MBG3876986.1"/>
    </source>
</evidence>
<organism evidence="1 2">
    <name type="scientific">Nitratidesulfovibrio oxamicus</name>
    <dbReference type="NCBI Taxonomy" id="32016"/>
    <lineage>
        <taxon>Bacteria</taxon>
        <taxon>Pseudomonadati</taxon>
        <taxon>Thermodesulfobacteriota</taxon>
        <taxon>Desulfovibrionia</taxon>
        <taxon>Desulfovibrionales</taxon>
        <taxon>Desulfovibrionaceae</taxon>
        <taxon>Nitratidesulfovibrio</taxon>
    </lineage>
</organism>
<sequence length="305" mass="31991">MSRIRSAILASLAADALSLGAHWEYDQGRIVRQLGRVTDLLPPTLNDYHSGKGAGDQSHYGDQTLLLLRSVAGKGAFDLSDFAGRWRGLMEGGYTGYMDKASREALANFAAGRAPEQTGAATNDFAGAARMAPLLAILGPDPKDEEGLVNAARAQTLMTHGSPVIADGAEFMARAAAALLRGTDMRGALDHAATARYAALPAEDWLAFADMSLSEDTPAAIARFGQSCGMQGAFLGVVHIALKHEADPETGLVDNVMAGGDSCARGLAVGMLFGARHGLGWMPERWLAPLAARTEIETALDTLGV</sequence>
<reference evidence="1 2" key="1">
    <citation type="submission" date="2019-08" db="EMBL/GenBank/DDBJ databases">
        <authorList>
            <person name="Luo N."/>
        </authorList>
    </citation>
    <scope>NUCLEOTIDE SEQUENCE [LARGE SCALE GENOMIC DNA]</scope>
    <source>
        <strain evidence="1 2">NCIMB 9442</strain>
    </source>
</reference>
<dbReference type="PANTHER" id="PTHR16222">
    <property type="entry name" value="ADP-RIBOSYLGLYCOHYDROLASE"/>
    <property type="match status" value="1"/>
</dbReference>
<protein>
    <submittedName>
        <fullName evidence="1">ADP-ribosylglycohydrolase family protein</fullName>
    </submittedName>
</protein>
<dbReference type="Gene3D" id="1.10.4080.10">
    <property type="entry name" value="ADP-ribosylation/Crystallin J1"/>
    <property type="match status" value="1"/>
</dbReference>
<dbReference type="Proteomes" id="UP001194469">
    <property type="component" value="Unassembled WGS sequence"/>
</dbReference>
<dbReference type="PANTHER" id="PTHR16222:SF17">
    <property type="entry name" value="SELENOPROTEIN J"/>
    <property type="match status" value="1"/>
</dbReference>
<proteinExistence type="predicted"/>
<dbReference type="RefSeq" id="WP_196609028.1">
    <property type="nucleotide sequence ID" value="NZ_VRYY01000202.1"/>
</dbReference>
<dbReference type="SUPFAM" id="SSF101478">
    <property type="entry name" value="ADP-ribosylglycohydrolase"/>
    <property type="match status" value="1"/>
</dbReference>
<gene>
    <name evidence="1" type="ORF">FVW20_08165</name>
</gene>
<dbReference type="InterPro" id="IPR050792">
    <property type="entry name" value="ADP-ribosylglycohydrolase"/>
</dbReference>
<evidence type="ECO:0000313" key="2">
    <source>
        <dbReference type="Proteomes" id="UP001194469"/>
    </source>
</evidence>
<keyword evidence="2" id="KW-1185">Reference proteome</keyword>
<dbReference type="InterPro" id="IPR005502">
    <property type="entry name" value="Ribosyl_crysJ1"/>
</dbReference>
<comment type="caution">
    <text evidence="1">The sequence shown here is derived from an EMBL/GenBank/DDBJ whole genome shotgun (WGS) entry which is preliminary data.</text>
</comment>
<dbReference type="Pfam" id="PF03747">
    <property type="entry name" value="ADP_ribosyl_GH"/>
    <property type="match status" value="1"/>
</dbReference>